<name>A0A9X6XW09_BACCE</name>
<accession>A0A9X6XW09</accession>
<reference evidence="1 2" key="1">
    <citation type="submission" date="2017-09" db="EMBL/GenBank/DDBJ databases">
        <title>Large-scale bioinformatics analysis of Bacillus genomes uncovers conserved roles of natural products in bacterial physiology.</title>
        <authorList>
            <consortium name="Agbiome Team Llc"/>
            <person name="Bleich R.M."/>
            <person name="Grubbs K.J."/>
            <person name="Santa Maria K.C."/>
            <person name="Allen S.E."/>
            <person name="Farag S."/>
            <person name="Shank E.A."/>
            <person name="Bowers A."/>
        </authorList>
    </citation>
    <scope>NUCLEOTIDE SEQUENCE [LARGE SCALE GENOMIC DNA]</scope>
    <source>
        <strain evidence="1 2">AFS092789</strain>
    </source>
</reference>
<dbReference type="Proteomes" id="UP000219922">
    <property type="component" value="Unassembled WGS sequence"/>
</dbReference>
<sequence>MNLEEAKAHKKELDGINRKHSEILQQFETNGMGLVPDNIRTTPEWQKAKQDFDRSFAELRKFNAWFVKEFRKKKKQIKC</sequence>
<organism evidence="1 2">
    <name type="scientific">Bacillus cereus</name>
    <dbReference type="NCBI Taxonomy" id="1396"/>
    <lineage>
        <taxon>Bacteria</taxon>
        <taxon>Bacillati</taxon>
        <taxon>Bacillota</taxon>
        <taxon>Bacilli</taxon>
        <taxon>Bacillales</taxon>
        <taxon>Bacillaceae</taxon>
        <taxon>Bacillus</taxon>
        <taxon>Bacillus cereus group</taxon>
    </lineage>
</organism>
<evidence type="ECO:0000313" key="2">
    <source>
        <dbReference type="Proteomes" id="UP000219922"/>
    </source>
</evidence>
<gene>
    <name evidence="1" type="ORF">CON36_28195</name>
</gene>
<dbReference type="RefSeq" id="WP_098006089.1">
    <property type="nucleotide sequence ID" value="NZ_NVMX01000056.1"/>
</dbReference>
<comment type="caution">
    <text evidence="1">The sequence shown here is derived from an EMBL/GenBank/DDBJ whole genome shotgun (WGS) entry which is preliminary data.</text>
</comment>
<dbReference type="EMBL" id="NVMX01000056">
    <property type="protein sequence ID" value="PDZ95435.1"/>
    <property type="molecule type" value="Genomic_DNA"/>
</dbReference>
<evidence type="ECO:0000313" key="1">
    <source>
        <dbReference type="EMBL" id="PDZ95435.1"/>
    </source>
</evidence>
<protein>
    <submittedName>
        <fullName evidence="1">Uncharacterized protein</fullName>
    </submittedName>
</protein>
<dbReference type="AlphaFoldDB" id="A0A9X6XW09"/>
<proteinExistence type="predicted"/>